<feature type="compositionally biased region" description="Acidic residues" evidence="1">
    <location>
        <begin position="188"/>
        <end position="198"/>
    </location>
</feature>
<gene>
    <name evidence="2" type="ORF">L9G74_09160</name>
</gene>
<evidence type="ECO:0000313" key="3">
    <source>
        <dbReference type="Proteomes" id="UP001201549"/>
    </source>
</evidence>
<name>A0ABT2FN32_9GAMM</name>
<protein>
    <submittedName>
        <fullName evidence="2">Uncharacterized protein</fullName>
    </submittedName>
</protein>
<keyword evidence="3" id="KW-1185">Reference proteome</keyword>
<proteinExistence type="predicted"/>
<evidence type="ECO:0000256" key="1">
    <source>
        <dbReference type="SAM" id="MobiDB-lite"/>
    </source>
</evidence>
<dbReference type="RefSeq" id="WP_238896010.1">
    <property type="nucleotide sequence ID" value="NZ_JAKOGG010000005.1"/>
</dbReference>
<accession>A0ABT2FN32</accession>
<sequence>MSYRYSELVTLLQQSQPVQQTLQELDSYDDPCFVVMDCGKLAPTDIHTFLTEALSIELYTSDWQIINGRLLFVYIDMDKDDALILVDELAAHLAEQQALETKVSIFRHNPIGAVAETLIMTIMQLDDLLQHAEQTVALNDYKDRRNWPGIDRHRARMKAEAEAAQGGIIRRGLGKLVGRKAAAPVADDADVAEWESEDASAAPARSGNETPAEALAWELLPFAPQQALLDLAPFIYHLPNGEALWRYVLTGKGRAELLADNSLLDLDRVLVVLHAKQHAPAFFAQIQEHVSRGDLSEQYEIARQQYFILEPLAEELLDKRDQAQARERCYLGVLDIFFHLFDEQLVSKLIYQQLVLEETAFLLQSEYDAYFTSSADKAHHSNSSTANAANIATDTPLTSSQQQLINELLDSLEDSAFVDADNLQDVRNLHGQGRHVCNPAKWPLTDEYQDQLLAAILLALDSEQGIDDEYTAKLAAFVDDKLPAHVAAELGNYYHLAQDKTVPESVLAWLNGEGDFAQVSQMAAALDVCLGRSSHGDDTGQTEYHIFGSVQDFHIVLRTCFWRELAGGTPLSARLIAIALELAPIASLVSFAKLYGGFFDKFADDSAEQAFYAALQTINVAPEWVFAFNVRAAQQHDADQYSGLIEQYYQADVAQQTAYNQALRHVKPKVYQRFYADVQTLHEDFVYPFTNEWLQVLELLNLHVSHTDEKAFAAHFARDEVLFAGYSEFCPKKYQLPIIVTEQTQHDPETWHYAVLRLDGEQLVAVRACVDAEREEGIRARDLVIMRDSVSDERIMAVVPQVLTRAARLQLLNRVSQQFINGEISFAEYAQQIEYQVDLKDYDIDFEGYDSFIGTLLPLIEVERDKARQLRFIKLLTIHPSKGKRILEQICLQLFLVQACRRGELALAKKYDVEVGDLSAEAKQALRALQQDLQQQLAALA</sequence>
<comment type="caution">
    <text evidence="2">The sequence shown here is derived from an EMBL/GenBank/DDBJ whole genome shotgun (WGS) entry which is preliminary data.</text>
</comment>
<reference evidence="3" key="1">
    <citation type="submission" date="2023-07" db="EMBL/GenBank/DDBJ databases">
        <title>Shewanella mangrovi sp. nov., an acetaldehyde- degrading bacterium isolated from mangrove sediment.</title>
        <authorList>
            <person name="Liu Y."/>
        </authorList>
    </citation>
    <scope>NUCLEOTIDE SEQUENCE [LARGE SCALE GENOMIC DNA]</scope>
    <source>
        <strain evidence="3">C32</strain>
    </source>
</reference>
<feature type="region of interest" description="Disordered" evidence="1">
    <location>
        <begin position="188"/>
        <end position="207"/>
    </location>
</feature>
<dbReference type="EMBL" id="JAKOGG010000005">
    <property type="protein sequence ID" value="MCS4556606.1"/>
    <property type="molecule type" value="Genomic_DNA"/>
</dbReference>
<organism evidence="2 3">
    <name type="scientific">Shewanella electrica</name>
    <dbReference type="NCBI Taxonomy" id="515560"/>
    <lineage>
        <taxon>Bacteria</taxon>
        <taxon>Pseudomonadati</taxon>
        <taxon>Pseudomonadota</taxon>
        <taxon>Gammaproteobacteria</taxon>
        <taxon>Alteromonadales</taxon>
        <taxon>Shewanellaceae</taxon>
        <taxon>Shewanella</taxon>
    </lineage>
</organism>
<dbReference type="Proteomes" id="UP001201549">
    <property type="component" value="Unassembled WGS sequence"/>
</dbReference>
<evidence type="ECO:0000313" key="2">
    <source>
        <dbReference type="EMBL" id="MCS4556606.1"/>
    </source>
</evidence>